<evidence type="ECO:0000313" key="2">
    <source>
        <dbReference type="Proteomes" id="UP000499080"/>
    </source>
</evidence>
<reference evidence="1 2" key="1">
    <citation type="journal article" date="2019" name="Sci. Rep.">
        <title>Orb-weaving spider Araneus ventricosus genome elucidates the spidroin gene catalogue.</title>
        <authorList>
            <person name="Kono N."/>
            <person name="Nakamura H."/>
            <person name="Ohtoshi R."/>
            <person name="Moran D.A.P."/>
            <person name="Shinohara A."/>
            <person name="Yoshida Y."/>
            <person name="Fujiwara M."/>
            <person name="Mori M."/>
            <person name="Tomita M."/>
            <person name="Arakawa K."/>
        </authorList>
    </citation>
    <scope>NUCLEOTIDE SEQUENCE [LARGE SCALE GENOMIC DNA]</scope>
</reference>
<dbReference type="AlphaFoldDB" id="A0A4Y2WGV5"/>
<keyword evidence="2" id="KW-1185">Reference proteome</keyword>
<sequence>QKPGQFRPGDHCGQAVGKWRLIPGISKRKFNSCSLIGVAAAEERHLYKIVLSTHPALSKCWNELVSKEIWQRAPLTVRGYRPFQLDKSTWKKKERVTINADRKPVPHSGLLRMKSQCRIWNGFSLAHIQRF</sequence>
<evidence type="ECO:0000313" key="1">
    <source>
        <dbReference type="EMBL" id="GBO36843.1"/>
    </source>
</evidence>
<feature type="non-terminal residue" evidence="1">
    <location>
        <position position="1"/>
    </location>
</feature>
<comment type="caution">
    <text evidence="1">The sequence shown here is derived from an EMBL/GenBank/DDBJ whole genome shotgun (WGS) entry which is preliminary data.</text>
</comment>
<dbReference type="Proteomes" id="UP000499080">
    <property type="component" value="Unassembled WGS sequence"/>
</dbReference>
<accession>A0A4Y2WGV5</accession>
<organism evidence="1 2">
    <name type="scientific">Araneus ventricosus</name>
    <name type="common">Orbweaver spider</name>
    <name type="synonym">Epeira ventricosa</name>
    <dbReference type="NCBI Taxonomy" id="182803"/>
    <lineage>
        <taxon>Eukaryota</taxon>
        <taxon>Metazoa</taxon>
        <taxon>Ecdysozoa</taxon>
        <taxon>Arthropoda</taxon>
        <taxon>Chelicerata</taxon>
        <taxon>Arachnida</taxon>
        <taxon>Araneae</taxon>
        <taxon>Araneomorphae</taxon>
        <taxon>Entelegynae</taxon>
        <taxon>Araneoidea</taxon>
        <taxon>Araneidae</taxon>
        <taxon>Araneus</taxon>
    </lineage>
</organism>
<protein>
    <submittedName>
        <fullName evidence="1">Uncharacterized protein</fullName>
    </submittedName>
</protein>
<proteinExistence type="predicted"/>
<dbReference type="EMBL" id="BGPR01061119">
    <property type="protein sequence ID" value="GBO36843.1"/>
    <property type="molecule type" value="Genomic_DNA"/>
</dbReference>
<gene>
    <name evidence="1" type="ORF">AVEN_91567_1</name>
</gene>
<name>A0A4Y2WGV5_ARAVE</name>